<comment type="caution">
    <text evidence="12">The sequence shown here is derived from an EMBL/GenBank/DDBJ whole genome shotgun (WGS) entry which is preliminary data.</text>
</comment>
<dbReference type="PANTHER" id="PTHR10519">
    <property type="entry name" value="GABA-B RECEPTOR"/>
    <property type="match status" value="1"/>
</dbReference>
<feature type="transmembrane region" description="Helical" evidence="10">
    <location>
        <begin position="790"/>
        <end position="809"/>
    </location>
</feature>
<evidence type="ECO:0000256" key="6">
    <source>
        <dbReference type="ARBA" id="ARBA00023170"/>
    </source>
</evidence>
<evidence type="ECO:0000259" key="11">
    <source>
        <dbReference type="PROSITE" id="PS50259"/>
    </source>
</evidence>
<reference evidence="12" key="1">
    <citation type="submission" date="2023-08" db="EMBL/GenBank/DDBJ databases">
        <authorList>
            <person name="Audoor S."/>
            <person name="Bilcke G."/>
        </authorList>
    </citation>
    <scope>NUCLEOTIDE SEQUENCE</scope>
</reference>
<evidence type="ECO:0000256" key="7">
    <source>
        <dbReference type="ARBA" id="ARBA00023180"/>
    </source>
</evidence>
<evidence type="ECO:0000256" key="8">
    <source>
        <dbReference type="ARBA" id="ARBA00023224"/>
    </source>
</evidence>
<dbReference type="Pfam" id="PF02872">
    <property type="entry name" value="5_nucleotid_C"/>
    <property type="match status" value="1"/>
</dbReference>
<dbReference type="GO" id="GO:0016787">
    <property type="term" value="F:hydrolase activity"/>
    <property type="evidence" value="ECO:0007669"/>
    <property type="project" value="InterPro"/>
</dbReference>
<dbReference type="Proteomes" id="UP001295423">
    <property type="component" value="Unassembled WGS sequence"/>
</dbReference>
<evidence type="ECO:0000313" key="13">
    <source>
        <dbReference type="Proteomes" id="UP001295423"/>
    </source>
</evidence>
<evidence type="ECO:0000256" key="1">
    <source>
        <dbReference type="ARBA" id="ARBA00004141"/>
    </source>
</evidence>
<dbReference type="Pfam" id="PF00003">
    <property type="entry name" value="7tm_3"/>
    <property type="match status" value="1"/>
</dbReference>
<evidence type="ECO:0000256" key="3">
    <source>
        <dbReference type="ARBA" id="ARBA00022989"/>
    </source>
</evidence>
<feature type="compositionally biased region" description="Polar residues" evidence="9">
    <location>
        <begin position="992"/>
        <end position="1005"/>
    </location>
</feature>
<evidence type="ECO:0000256" key="5">
    <source>
        <dbReference type="ARBA" id="ARBA00023136"/>
    </source>
</evidence>
<dbReference type="GO" id="GO:0004965">
    <property type="term" value="F:G protein-coupled GABA receptor activity"/>
    <property type="evidence" value="ECO:0007669"/>
    <property type="project" value="InterPro"/>
</dbReference>
<evidence type="ECO:0000256" key="9">
    <source>
        <dbReference type="SAM" id="MobiDB-lite"/>
    </source>
</evidence>
<accession>A0AAD2PX94</accession>
<evidence type="ECO:0000313" key="12">
    <source>
        <dbReference type="EMBL" id="CAJ1965663.1"/>
    </source>
</evidence>
<feature type="domain" description="G-protein coupled receptors family 3 profile" evidence="11">
    <location>
        <begin position="760"/>
        <end position="972"/>
    </location>
</feature>
<keyword evidence="2 10" id="KW-0812">Transmembrane</keyword>
<dbReference type="InterPro" id="IPR008334">
    <property type="entry name" value="5'-Nucleotdase_C"/>
</dbReference>
<dbReference type="InterPro" id="IPR036907">
    <property type="entry name" value="5'-Nucleotdase_C_sf"/>
</dbReference>
<evidence type="ECO:0000256" key="2">
    <source>
        <dbReference type="ARBA" id="ARBA00022692"/>
    </source>
</evidence>
<name>A0AAD2PX94_9STRA</name>
<dbReference type="PANTHER" id="PTHR10519:SF20">
    <property type="entry name" value="G-PROTEIN COUPLED RECEPTOR 156-RELATED"/>
    <property type="match status" value="1"/>
</dbReference>
<dbReference type="PROSITE" id="PS50259">
    <property type="entry name" value="G_PROTEIN_RECEP_F3_4"/>
    <property type="match status" value="1"/>
</dbReference>
<comment type="subcellular location">
    <subcellularLocation>
        <location evidence="1">Membrane</location>
        <topology evidence="1">Multi-pass membrane protein</topology>
    </subcellularLocation>
</comment>
<dbReference type="AlphaFoldDB" id="A0AAD2PX94"/>
<feature type="transmembrane region" description="Helical" evidence="10">
    <location>
        <begin position="915"/>
        <end position="936"/>
    </location>
</feature>
<sequence>MASILTRTVHFIVGGATLLSGGLLDCPTPFHASCEAGISNLDALMRNFTADEPALLLPLIDRNSPFVQMHPLSWAVNRLVYQGMLGLEVFSTAPSLLQQHNVDGISSRDLSALQTSEFPFLLSNVAVSPGNSWSAYQIPLYLDEETGLAVMSIINDGELYTVDQVEAAIGLLNNIERMNRQSGCYGEDSGQYLYDSYFNDNNTAADNETKCWIPVIVFSDIRAIFEEWLKVVANHDHPPALVVDIKEKIEKYAEPTLVDGVWVVSYEISNSQYNQLTLQIADGGLAVDNVELVVVDMETIPDELKDESYVRLQTFLSQLAREAAGNDPVLGQSIEVPVQRSGTYRRCKAGSCETGNLYTDAIRWYTKSDIAFQGSGGFRGSGWAAGGVQVSDLWGALPFDNDVCTGVISGANMFQLFNHSVFKATFEGEDTENGGLLLQVSGMRLSYNLELPDTSRIVKMEIWNEETDTYSDVEPQKLYSFASDSYICFSEDLYPVLLGEEMLDGPGEIPGFVGDTPIIQSVAADYLAQFQDKPYDPYIPGSRLVNRTDILEPLNFIQTADDCLPDEYWEVNNSTCAPCPSEPSAAFLSERAEFDAKDNLYVDIKLVNVALSSIAVTVKALPSYVAIESVTNEAGNTTKFSIFQKSIGMLPGETLTLNVTVDFDALEPGTAQGSVAFGVIDGGSFPKCTGRDATFEVFARKYPSEQLNQLGSLRYVGFALAAIACVLALAATLWVFMFREKHVVKVMQPNFLCMISIGVFILALAIVPASIDDQILSEEAAGMACMSVPWLLSIGFTISMSALFSKLWRIHRLFAATRRGRRVQLKEKDVIAPFALMFLFNFSVVLAWTIWAPLKFERVIVVDEPWNSYGNCQSEDEQLGNILTAVAFLVNAGPLVAAAYMAYQVRNVSDEFSEAKRVGLALFMWVQLFLVAGPMYFLIKSDNPSGRYFLEIGSMFVISVSMLSLIFVPIVWSKQKHSMMYSRRNLGEEYNESSAADESKVSQAASRLGSEYQGSQQYNRENRLEQYSLRNKGPKVTGVHWSPTPANPRQDPHFNNEPKEQSHSSYGTTDMDPLDESEHEE</sequence>
<keyword evidence="7" id="KW-0325">Glycoprotein</keyword>
<proteinExistence type="predicted"/>
<feature type="transmembrane region" description="Helical" evidence="10">
    <location>
        <begin position="830"/>
        <end position="851"/>
    </location>
</feature>
<feature type="region of interest" description="Disordered" evidence="9">
    <location>
        <begin position="992"/>
        <end position="1081"/>
    </location>
</feature>
<dbReference type="CDD" id="cd15047">
    <property type="entry name" value="7tmC_GABA-B-like"/>
    <property type="match status" value="1"/>
</dbReference>
<keyword evidence="4" id="KW-0297">G-protein coupled receptor</keyword>
<organism evidence="12 13">
    <name type="scientific">Cylindrotheca closterium</name>
    <dbReference type="NCBI Taxonomy" id="2856"/>
    <lineage>
        <taxon>Eukaryota</taxon>
        <taxon>Sar</taxon>
        <taxon>Stramenopiles</taxon>
        <taxon>Ochrophyta</taxon>
        <taxon>Bacillariophyta</taxon>
        <taxon>Bacillariophyceae</taxon>
        <taxon>Bacillariophycidae</taxon>
        <taxon>Bacillariales</taxon>
        <taxon>Bacillariaceae</taxon>
        <taxon>Cylindrotheca</taxon>
    </lineage>
</organism>
<evidence type="ECO:0000256" key="4">
    <source>
        <dbReference type="ARBA" id="ARBA00023040"/>
    </source>
</evidence>
<dbReference type="Gene3D" id="3.90.780.10">
    <property type="entry name" value="5'-Nucleotidase, C-terminal domain"/>
    <property type="match status" value="1"/>
</dbReference>
<feature type="compositionally biased region" description="Acidic residues" evidence="9">
    <location>
        <begin position="1072"/>
        <end position="1081"/>
    </location>
</feature>
<dbReference type="InterPro" id="IPR017978">
    <property type="entry name" value="GPCR_3_C"/>
</dbReference>
<evidence type="ECO:0000256" key="10">
    <source>
        <dbReference type="SAM" id="Phobius"/>
    </source>
</evidence>
<gene>
    <name evidence="12" type="ORF">CYCCA115_LOCUS21256</name>
</gene>
<protein>
    <recommendedName>
        <fullName evidence="11">G-protein coupled receptors family 3 profile domain-containing protein</fullName>
    </recommendedName>
</protein>
<keyword evidence="5 10" id="KW-0472">Membrane</keyword>
<keyword evidence="3 10" id="KW-1133">Transmembrane helix</keyword>
<dbReference type="SUPFAM" id="SSF55816">
    <property type="entry name" value="5'-nucleotidase (syn. UDP-sugar hydrolase), C-terminal domain"/>
    <property type="match status" value="1"/>
</dbReference>
<dbReference type="GO" id="GO:0038039">
    <property type="term" value="C:G protein-coupled receptor heterodimeric complex"/>
    <property type="evidence" value="ECO:0007669"/>
    <property type="project" value="TreeGrafter"/>
</dbReference>
<feature type="compositionally biased region" description="Basic and acidic residues" evidence="9">
    <location>
        <begin position="1050"/>
        <end position="1062"/>
    </location>
</feature>
<keyword evidence="6" id="KW-0675">Receptor</keyword>
<keyword evidence="13" id="KW-1185">Reference proteome</keyword>
<dbReference type="InterPro" id="IPR002455">
    <property type="entry name" value="GPCR3_GABA-B"/>
</dbReference>
<feature type="transmembrane region" description="Helical" evidence="10">
    <location>
        <begin position="948"/>
        <end position="972"/>
    </location>
</feature>
<feature type="transmembrane region" description="Helical" evidence="10">
    <location>
        <begin position="882"/>
        <end position="903"/>
    </location>
</feature>
<feature type="transmembrane region" description="Helical" evidence="10">
    <location>
        <begin position="715"/>
        <end position="738"/>
    </location>
</feature>
<dbReference type="EMBL" id="CAKOGP040002214">
    <property type="protein sequence ID" value="CAJ1965663.1"/>
    <property type="molecule type" value="Genomic_DNA"/>
</dbReference>
<keyword evidence="8" id="KW-0807">Transducer</keyword>
<dbReference type="GO" id="GO:0009166">
    <property type="term" value="P:nucleotide catabolic process"/>
    <property type="evidence" value="ECO:0007669"/>
    <property type="project" value="InterPro"/>
</dbReference>
<feature type="transmembrane region" description="Helical" evidence="10">
    <location>
        <begin position="750"/>
        <end position="770"/>
    </location>
</feature>